<feature type="domain" description="Radical SAM core" evidence="6">
    <location>
        <begin position="102"/>
        <end position="328"/>
    </location>
</feature>
<dbReference type="EMBL" id="VIRV01000001">
    <property type="protein sequence ID" value="MBY0757789.1"/>
    <property type="molecule type" value="Genomic_DNA"/>
</dbReference>
<dbReference type="SFLD" id="SFLDG01067">
    <property type="entry name" value="SPASM/twitch_domain_containing"/>
    <property type="match status" value="1"/>
</dbReference>
<dbReference type="SFLD" id="SFLDG01384">
    <property type="entry name" value="thioether_bond_formation_requi"/>
    <property type="match status" value="1"/>
</dbReference>
<keyword evidence="8" id="KW-1185">Reference proteome</keyword>
<dbReference type="Gene3D" id="3.20.20.70">
    <property type="entry name" value="Aldolase class I"/>
    <property type="match status" value="1"/>
</dbReference>
<evidence type="ECO:0000256" key="3">
    <source>
        <dbReference type="ARBA" id="ARBA00022723"/>
    </source>
</evidence>
<evidence type="ECO:0000256" key="1">
    <source>
        <dbReference type="ARBA" id="ARBA00001966"/>
    </source>
</evidence>
<proteinExistence type="predicted"/>
<sequence>MIHQYQNNGYNIVLDVNSGCVHVVDQMGYDVIACLDRLCQDQTAETIQSEETKKAVLEELSDKYSEKELLSLLPDLAELAKEGQLFAPDTHESCIGEVMKRKTVVKALCLHIAHDCNLACKYCFAEEGEYHGRRALMSFEVGKKALDFLIANSGSRRNLEVDFFGGEPLMNWQVVKDLVAYGREQEKKYDKHFRFTLTTNGVLLNDEIQEFLNKEMDNVVLSLDGRKEVNDAMRPFRNGKGSYDLIVPKFQKLADSRDQIRYYVRGTFTRNNLDFSKDVMHFADLGFKQMSIEPVVGDETDPYAIRKEDLPQIFDEYDKLAQYMIQREKEGKGFNFFHFMIDLEGGPCIAKRLSGCGSGTEYLAVTPWGDFYPCHQFVGDEDFLMGNVDEGITKPEIAEAFRGCNVYSKEKCRNCFAKFYCSGGCMANAYHFEGSLNEAYDIGCEMERKRVECAIMIKAALADLGESEA</sequence>
<name>A0ABS7L426_9FIRM</name>
<protein>
    <submittedName>
        <fullName evidence="7">Thioether cross-link-forming SCIFF peptide maturase</fullName>
    </submittedName>
</protein>
<dbReference type="CDD" id="cd01335">
    <property type="entry name" value="Radical_SAM"/>
    <property type="match status" value="1"/>
</dbReference>
<evidence type="ECO:0000256" key="5">
    <source>
        <dbReference type="ARBA" id="ARBA00023014"/>
    </source>
</evidence>
<comment type="caution">
    <text evidence="7">The sequence shown here is derived from an EMBL/GenBank/DDBJ whole genome shotgun (WGS) entry which is preliminary data.</text>
</comment>
<evidence type="ECO:0000256" key="4">
    <source>
        <dbReference type="ARBA" id="ARBA00023004"/>
    </source>
</evidence>
<evidence type="ECO:0000313" key="7">
    <source>
        <dbReference type="EMBL" id="MBY0757789.1"/>
    </source>
</evidence>
<evidence type="ECO:0000313" key="8">
    <source>
        <dbReference type="Proteomes" id="UP000779049"/>
    </source>
</evidence>
<dbReference type="NCBIfam" id="TIGR04085">
    <property type="entry name" value="rSAM_more_4Fe4S"/>
    <property type="match status" value="1"/>
</dbReference>
<dbReference type="NCBIfam" id="TIGR03974">
    <property type="entry name" value="rSAM_six_Cys"/>
    <property type="match status" value="1"/>
</dbReference>
<accession>A0ABS7L426</accession>
<evidence type="ECO:0000259" key="6">
    <source>
        <dbReference type="PROSITE" id="PS51918"/>
    </source>
</evidence>
<dbReference type="CDD" id="cd21124">
    <property type="entry name" value="SPASM_CteB-like"/>
    <property type="match status" value="1"/>
</dbReference>
<dbReference type="InterPro" id="IPR058240">
    <property type="entry name" value="rSAM_sf"/>
</dbReference>
<reference evidence="7 8" key="1">
    <citation type="journal article" date="2020" name="New Microbes New Infect">
        <title>Sellimonas caecigallum sp. nov., description and genome sequence of a new member of the Sellimonas genus isolated from the cecum of feral chicken.</title>
        <authorList>
            <person name="Wongkuna S."/>
            <person name="Ghimire S."/>
            <person name="Antony L."/>
            <person name="Chankhamhaengdecha S."/>
            <person name="Janvilisri T."/>
            <person name="Scaria J."/>
        </authorList>
    </citation>
    <scope>NUCLEOTIDE SEQUENCE [LARGE SCALE GENOMIC DNA]</scope>
    <source>
        <strain evidence="7 8">SW451</strain>
    </source>
</reference>
<dbReference type="RefSeq" id="WP_087200300.1">
    <property type="nucleotide sequence ID" value="NZ_CP173660.1"/>
</dbReference>
<dbReference type="InterPro" id="IPR024025">
    <property type="entry name" value="SCIFF_rSAM_maturase"/>
</dbReference>
<dbReference type="PANTHER" id="PTHR43273">
    <property type="entry name" value="ANAEROBIC SULFATASE-MATURATING ENZYME HOMOLOG ASLB-RELATED"/>
    <property type="match status" value="1"/>
</dbReference>
<dbReference type="InterPro" id="IPR023867">
    <property type="entry name" value="Sulphatase_maturase_rSAM"/>
</dbReference>
<dbReference type="InterPro" id="IPR023885">
    <property type="entry name" value="4Fe4S-binding_SPASM_dom"/>
</dbReference>
<evidence type="ECO:0000256" key="2">
    <source>
        <dbReference type="ARBA" id="ARBA00022691"/>
    </source>
</evidence>
<dbReference type="InterPro" id="IPR007197">
    <property type="entry name" value="rSAM"/>
</dbReference>
<comment type="cofactor">
    <cofactor evidence="1">
        <name>[4Fe-4S] cluster</name>
        <dbReference type="ChEBI" id="CHEBI:49883"/>
    </cofactor>
</comment>
<organism evidence="7 8">
    <name type="scientific">Sellimonas caecigallum</name>
    <dbReference type="NCBI Taxonomy" id="2592333"/>
    <lineage>
        <taxon>Bacteria</taxon>
        <taxon>Bacillati</taxon>
        <taxon>Bacillota</taxon>
        <taxon>Clostridia</taxon>
        <taxon>Lachnospirales</taxon>
        <taxon>Lachnospiraceae</taxon>
        <taxon>Sellimonas</taxon>
    </lineage>
</organism>
<keyword evidence="3" id="KW-0479">Metal-binding</keyword>
<dbReference type="SFLD" id="SFLDG01386">
    <property type="entry name" value="main_SPASM_domain-containing"/>
    <property type="match status" value="1"/>
</dbReference>
<keyword evidence="2" id="KW-0949">S-adenosyl-L-methionine</keyword>
<dbReference type="InterPro" id="IPR047602">
    <property type="entry name" value="SPASM_CteB-like"/>
</dbReference>
<dbReference type="Proteomes" id="UP000779049">
    <property type="component" value="Unassembled WGS sequence"/>
</dbReference>
<keyword evidence="5" id="KW-0411">Iron-sulfur</keyword>
<dbReference type="PANTHER" id="PTHR43273:SF8">
    <property type="entry name" value="RADICAL SAM DOMAIN PROTEIN"/>
    <property type="match status" value="1"/>
</dbReference>
<gene>
    <name evidence="7" type="primary">scfB</name>
    <name evidence="7" type="ORF">FLB61_01515</name>
</gene>
<dbReference type="PROSITE" id="PS51918">
    <property type="entry name" value="RADICAL_SAM"/>
    <property type="match status" value="1"/>
</dbReference>
<keyword evidence="4" id="KW-0408">Iron</keyword>
<dbReference type="InterPro" id="IPR013785">
    <property type="entry name" value="Aldolase_TIM"/>
</dbReference>
<dbReference type="SUPFAM" id="SSF102114">
    <property type="entry name" value="Radical SAM enzymes"/>
    <property type="match status" value="1"/>
</dbReference>
<dbReference type="SFLD" id="SFLDS00029">
    <property type="entry name" value="Radical_SAM"/>
    <property type="match status" value="1"/>
</dbReference>
<dbReference type="Pfam" id="PF04055">
    <property type="entry name" value="Radical_SAM"/>
    <property type="match status" value="1"/>
</dbReference>